<dbReference type="PROSITE" id="PS50977">
    <property type="entry name" value="HTH_TETR_2"/>
    <property type="match status" value="1"/>
</dbReference>
<gene>
    <name evidence="4" type="ORF">HT102_03120</name>
</gene>
<keyword evidence="1 2" id="KW-0238">DNA-binding</keyword>
<organism evidence="4 5">
    <name type="scientific">Lolliginicoccus lacisalsi</name>
    <dbReference type="NCBI Taxonomy" id="2742202"/>
    <lineage>
        <taxon>Bacteria</taxon>
        <taxon>Bacillati</taxon>
        <taxon>Actinomycetota</taxon>
        <taxon>Actinomycetes</taxon>
        <taxon>Mycobacteriales</taxon>
        <taxon>Hoyosellaceae</taxon>
        <taxon>Lolliginicoccus</taxon>
    </lineage>
</organism>
<dbReference type="InterPro" id="IPR050109">
    <property type="entry name" value="HTH-type_TetR-like_transc_reg"/>
</dbReference>
<proteinExistence type="predicted"/>
<dbReference type="Proteomes" id="UP000642993">
    <property type="component" value="Unassembled WGS sequence"/>
</dbReference>
<evidence type="ECO:0000256" key="2">
    <source>
        <dbReference type="PROSITE-ProRule" id="PRU00335"/>
    </source>
</evidence>
<dbReference type="Pfam" id="PF00440">
    <property type="entry name" value="TetR_N"/>
    <property type="match status" value="1"/>
</dbReference>
<protein>
    <submittedName>
        <fullName evidence="4">TetR/AcrR family transcriptional regulator</fullName>
    </submittedName>
</protein>
<keyword evidence="5" id="KW-1185">Reference proteome</keyword>
<dbReference type="GO" id="GO:0003700">
    <property type="term" value="F:DNA-binding transcription factor activity"/>
    <property type="evidence" value="ECO:0007669"/>
    <property type="project" value="TreeGrafter"/>
</dbReference>
<dbReference type="Gene3D" id="1.10.10.60">
    <property type="entry name" value="Homeodomain-like"/>
    <property type="match status" value="1"/>
</dbReference>
<feature type="domain" description="HTH tetR-type" evidence="3">
    <location>
        <begin position="8"/>
        <end position="68"/>
    </location>
</feature>
<sequence length="204" mass="22744">MSIGRHRSINEDAVLDAARDCVLAVGWKRTTLTDVARRAGVSRMSIYRKWNDMRRLMSDVMTREWTSLPGIEELLGTEGHHPARAPRELATELLAITDSLRENSLFAKVMDVDPEIMLTYIIQRRGRTQNWGIAVFERMIRHGQAAGTLRDGDAAARAHTILLLCQSWLVSAPIMAGPPSLESLRAEQIDLLTRYLAPSGAPTA</sequence>
<dbReference type="SUPFAM" id="SSF48498">
    <property type="entry name" value="Tetracyclin repressor-like, C-terminal domain"/>
    <property type="match status" value="1"/>
</dbReference>
<dbReference type="InterPro" id="IPR001647">
    <property type="entry name" value="HTH_TetR"/>
</dbReference>
<evidence type="ECO:0000256" key="1">
    <source>
        <dbReference type="ARBA" id="ARBA00023125"/>
    </source>
</evidence>
<dbReference type="GO" id="GO:0000976">
    <property type="term" value="F:transcription cis-regulatory region binding"/>
    <property type="evidence" value="ECO:0007669"/>
    <property type="project" value="TreeGrafter"/>
</dbReference>
<dbReference type="InterPro" id="IPR036271">
    <property type="entry name" value="Tet_transcr_reg_TetR-rel_C_sf"/>
</dbReference>
<dbReference type="EMBL" id="JACYWE010000001">
    <property type="protein sequence ID" value="MBD8505481.1"/>
    <property type="molecule type" value="Genomic_DNA"/>
</dbReference>
<dbReference type="InterPro" id="IPR009057">
    <property type="entry name" value="Homeodomain-like_sf"/>
</dbReference>
<accession>A0A927JA33</accession>
<dbReference type="SUPFAM" id="SSF46689">
    <property type="entry name" value="Homeodomain-like"/>
    <property type="match status" value="1"/>
</dbReference>
<dbReference type="RefSeq" id="WP_192037908.1">
    <property type="nucleotide sequence ID" value="NZ_JACYWE010000001.1"/>
</dbReference>
<comment type="caution">
    <text evidence="4">The sequence shown here is derived from an EMBL/GenBank/DDBJ whole genome shotgun (WGS) entry which is preliminary data.</text>
</comment>
<evidence type="ECO:0000313" key="5">
    <source>
        <dbReference type="Proteomes" id="UP000642993"/>
    </source>
</evidence>
<name>A0A927JA33_9ACTN</name>
<feature type="DNA-binding region" description="H-T-H motif" evidence="2">
    <location>
        <begin position="31"/>
        <end position="50"/>
    </location>
</feature>
<evidence type="ECO:0000313" key="4">
    <source>
        <dbReference type="EMBL" id="MBD8505481.1"/>
    </source>
</evidence>
<dbReference type="PANTHER" id="PTHR30055:SF153">
    <property type="entry name" value="HTH-TYPE TRANSCRIPTIONAL REPRESSOR RV3405C"/>
    <property type="match status" value="1"/>
</dbReference>
<evidence type="ECO:0000259" key="3">
    <source>
        <dbReference type="PROSITE" id="PS50977"/>
    </source>
</evidence>
<dbReference type="AlphaFoldDB" id="A0A927JA33"/>
<dbReference type="Gene3D" id="1.10.357.10">
    <property type="entry name" value="Tetracycline Repressor, domain 2"/>
    <property type="match status" value="1"/>
</dbReference>
<reference evidence="4" key="1">
    <citation type="submission" date="2020-09" db="EMBL/GenBank/DDBJ databases">
        <title>Hoyosella lacisalsi sp. nov., a halotolerant actinobacterium isolated from soil of Lake Gudzhirganskoe.</title>
        <authorList>
            <person name="Yang Q."/>
            <person name="Guo P.Y."/>
            <person name="Liu S.W."/>
            <person name="Li F.N."/>
            <person name="Sun C.H."/>
        </authorList>
    </citation>
    <scope>NUCLEOTIDE SEQUENCE</scope>
    <source>
        <strain evidence="4">G463</strain>
    </source>
</reference>
<dbReference type="PANTHER" id="PTHR30055">
    <property type="entry name" value="HTH-TYPE TRANSCRIPTIONAL REGULATOR RUTR"/>
    <property type="match status" value="1"/>
</dbReference>